<evidence type="ECO:0000256" key="2">
    <source>
        <dbReference type="ARBA" id="ARBA00001946"/>
    </source>
</evidence>
<dbReference type="CDD" id="cd18870">
    <property type="entry name" value="NUDIX_AcylCoAdiphos_Nudt19"/>
    <property type="match status" value="1"/>
</dbReference>
<organism evidence="8">
    <name type="scientific">marine metagenome</name>
    <dbReference type="NCBI Taxonomy" id="408172"/>
    <lineage>
        <taxon>unclassified sequences</taxon>
        <taxon>metagenomes</taxon>
        <taxon>ecological metagenomes</taxon>
    </lineage>
</organism>
<dbReference type="InterPro" id="IPR000086">
    <property type="entry name" value="NUDIX_hydrolase_dom"/>
</dbReference>
<evidence type="ECO:0000256" key="4">
    <source>
        <dbReference type="ARBA" id="ARBA00022801"/>
    </source>
</evidence>
<dbReference type="Gene3D" id="3.90.79.10">
    <property type="entry name" value="Nucleoside Triphosphate Pyrophosphohydrolase"/>
    <property type="match status" value="1"/>
</dbReference>
<comment type="cofactor">
    <cofactor evidence="2">
        <name>Mg(2+)</name>
        <dbReference type="ChEBI" id="CHEBI:18420"/>
    </cofactor>
</comment>
<reference evidence="8" key="1">
    <citation type="submission" date="2018-05" db="EMBL/GenBank/DDBJ databases">
        <authorList>
            <person name="Lanie J.A."/>
            <person name="Ng W.-L."/>
            <person name="Kazmierczak K.M."/>
            <person name="Andrzejewski T.M."/>
            <person name="Davidsen T.M."/>
            <person name="Wayne K.J."/>
            <person name="Tettelin H."/>
            <person name="Glass J.I."/>
            <person name="Rusch D."/>
            <person name="Podicherti R."/>
            <person name="Tsui H.-C.T."/>
            <person name="Winkler M.E."/>
        </authorList>
    </citation>
    <scope>NUCLEOTIDE SEQUENCE</scope>
</reference>
<keyword evidence="5" id="KW-0460">Magnesium</keyword>
<dbReference type="GO" id="GO:0046872">
    <property type="term" value="F:metal ion binding"/>
    <property type="evidence" value="ECO:0007669"/>
    <property type="project" value="UniProtKB-KW"/>
</dbReference>
<dbReference type="AlphaFoldDB" id="A0A381V3C2"/>
<evidence type="ECO:0000259" key="7">
    <source>
        <dbReference type="PROSITE" id="PS51462"/>
    </source>
</evidence>
<evidence type="ECO:0000256" key="6">
    <source>
        <dbReference type="ARBA" id="ARBA00023211"/>
    </source>
</evidence>
<feature type="domain" description="Nudix hydrolase" evidence="7">
    <location>
        <begin position="19"/>
        <end position="212"/>
    </location>
</feature>
<dbReference type="PROSITE" id="PS51462">
    <property type="entry name" value="NUDIX"/>
    <property type="match status" value="1"/>
</dbReference>
<dbReference type="GO" id="GO:0016818">
    <property type="term" value="F:hydrolase activity, acting on acid anhydrides, in phosphorus-containing anhydrides"/>
    <property type="evidence" value="ECO:0007669"/>
    <property type="project" value="InterPro"/>
</dbReference>
<keyword evidence="3" id="KW-0479">Metal-binding</keyword>
<protein>
    <recommendedName>
        <fullName evidence="7">Nudix hydrolase domain-containing protein</fullName>
    </recommendedName>
</protein>
<dbReference type="SUPFAM" id="SSF55811">
    <property type="entry name" value="Nudix"/>
    <property type="match status" value="1"/>
</dbReference>
<keyword evidence="6" id="KW-0464">Manganese</keyword>
<accession>A0A381V3C2</accession>
<dbReference type="InterPro" id="IPR039121">
    <property type="entry name" value="NUDT19"/>
</dbReference>
<comment type="cofactor">
    <cofactor evidence="1">
        <name>Mn(2+)</name>
        <dbReference type="ChEBI" id="CHEBI:29035"/>
    </cofactor>
</comment>
<evidence type="ECO:0000256" key="1">
    <source>
        <dbReference type="ARBA" id="ARBA00001936"/>
    </source>
</evidence>
<dbReference type="EMBL" id="UINC01007745">
    <property type="protein sequence ID" value="SVA34886.1"/>
    <property type="molecule type" value="Genomic_DNA"/>
</dbReference>
<gene>
    <name evidence="8" type="ORF">METZ01_LOCUS87740</name>
</gene>
<proteinExistence type="predicted"/>
<name>A0A381V3C2_9ZZZZ</name>
<evidence type="ECO:0000256" key="5">
    <source>
        <dbReference type="ARBA" id="ARBA00022842"/>
    </source>
</evidence>
<keyword evidence="4" id="KW-0378">Hydrolase</keyword>
<evidence type="ECO:0000313" key="8">
    <source>
        <dbReference type="EMBL" id="SVA34886.1"/>
    </source>
</evidence>
<dbReference type="InterPro" id="IPR015797">
    <property type="entry name" value="NUDIX_hydrolase-like_dom_sf"/>
</dbReference>
<dbReference type="PANTHER" id="PTHR12318">
    <property type="entry name" value="TESTOSTERONE-REGULATED PROTEIN RP2"/>
    <property type="match status" value="1"/>
</dbReference>
<evidence type="ECO:0000256" key="3">
    <source>
        <dbReference type="ARBA" id="ARBA00022723"/>
    </source>
</evidence>
<sequence>MADYDAWVPVGDLPTDGVDIRPAATVVLVDDRPDLQILVLKRRDASVFVGGHTVFPGGAVDPDDRDPAWSSLSTGVTSEEADAALRVSDGRSFWIATVRETIEEVGLVVGMHNQDLAGHRHALDRGEVRLSELVATSGRPIDLSGLYAISRWVTPMPSPRRYDTYFFIARAPRGSEPSADGIEAVEARWTTPAGALEGWREGELTMISPTLATLQRLAHYRSAEQVLEAAARGASPERVRVIDEHTTPVLFPGDPGYRSPGTRPVLGWTWLPDPRR</sequence>
<dbReference type="PANTHER" id="PTHR12318:SF0">
    <property type="entry name" value="ACYL-COENZYME A DIPHOSPHATASE NUDT19"/>
    <property type="match status" value="1"/>
</dbReference>